<keyword evidence="11" id="KW-1185">Reference proteome</keyword>
<sequence length="589" mass="63807">MAQVIVVGGGLAGLSAAHQCLQNGAKVTLIERNPFCGGNSTKATSGINGTLTSAQINKGVLDNQEIFINDTAKSSQLGDPNAKPTELIKVLCKESGPAIDWLINSFGLDLSLVSRLGGHSHERTHRGKEKFPGMTITYGLMEKFEQIEKETKGEWARLINKAKVDKLLTNGDEVIGVEYQLKDGTRKQEYGVVIIATGGYGADFSATGLLQKERPDLLNFSTTNGDHCDGSGIKFATAVGANTVDMRWVQVHPTGLVNVKDPNAKTKFLAAEALRGCGALLLDADGNRFCDELGRRDYVSGKMREGKGPFRLVLNKQATDEISWHVKHYVGRNLMVHYKTGHDLAKEMGISSDKLASTFAEYRKCAEAKKDPYGKKFFHNTDFQIDGEYNVSIVCPVVHYTMGGLEIDADARVLGKNGKPVPNLYATGEVCGGVHGKNRLGGNSLLDCVVFGRVSGRAATCDLLKSSTLHIQGKRLIGSGADRLASISGQVQQSQPQQQGSQGSSGNSGSGKATYTAEEVAKHNKEDDCWCILYGKVYDVTEFLEDHPGGKDAIMLFAGKDATEQFDMLHQKSVIDKYGPDFYKGELKQ</sequence>
<name>A0A0V0QI14_PSEPJ</name>
<dbReference type="OMA" id="LRQWDIQ"/>
<dbReference type="InterPro" id="IPR003953">
    <property type="entry name" value="FAD-dep_OxRdtase_2_FAD-bd"/>
</dbReference>
<dbReference type="PRINTS" id="PR00411">
    <property type="entry name" value="PNDRDTASEI"/>
</dbReference>
<keyword evidence="2" id="KW-0349">Heme</keyword>
<keyword evidence="6" id="KW-0560">Oxidoreductase</keyword>
<dbReference type="Gene3D" id="3.50.50.60">
    <property type="entry name" value="FAD/NAD(P)-binding domain"/>
    <property type="match status" value="1"/>
</dbReference>
<evidence type="ECO:0000256" key="2">
    <source>
        <dbReference type="ARBA" id="ARBA00022617"/>
    </source>
</evidence>
<dbReference type="SUPFAM" id="SSF55856">
    <property type="entry name" value="Cytochrome b5-like heme/steroid binding domain"/>
    <property type="match status" value="1"/>
</dbReference>
<reference evidence="10 11" key="1">
    <citation type="journal article" date="2015" name="Sci. Rep.">
        <title>Genome of the facultative scuticociliatosis pathogen Pseudocohnilembus persalinus provides insight into its virulence through horizontal gene transfer.</title>
        <authorList>
            <person name="Xiong J."/>
            <person name="Wang G."/>
            <person name="Cheng J."/>
            <person name="Tian M."/>
            <person name="Pan X."/>
            <person name="Warren A."/>
            <person name="Jiang C."/>
            <person name="Yuan D."/>
            <person name="Miao W."/>
        </authorList>
    </citation>
    <scope>NUCLEOTIDE SEQUENCE [LARGE SCALE GENOMIC DNA]</scope>
    <source>
        <strain evidence="10">36N120E</strain>
    </source>
</reference>
<comment type="caution">
    <text evidence="10">The sequence shown here is derived from an EMBL/GenBank/DDBJ whole genome shotgun (WGS) entry which is preliminary data.</text>
</comment>
<dbReference type="InParanoid" id="A0A0V0QI14"/>
<dbReference type="InterPro" id="IPR036400">
    <property type="entry name" value="Cyt_B5-like_heme/steroid_sf"/>
</dbReference>
<dbReference type="InterPro" id="IPR027477">
    <property type="entry name" value="Succ_DH/fumarate_Rdtase_cat_sf"/>
</dbReference>
<dbReference type="Gene3D" id="3.10.120.10">
    <property type="entry name" value="Cytochrome b5-like heme/steroid binding domain"/>
    <property type="match status" value="1"/>
</dbReference>
<evidence type="ECO:0000256" key="5">
    <source>
        <dbReference type="ARBA" id="ARBA00022827"/>
    </source>
</evidence>
<dbReference type="SMART" id="SM01117">
    <property type="entry name" value="Cyt-b5"/>
    <property type="match status" value="1"/>
</dbReference>
<keyword evidence="7" id="KW-0408">Iron</keyword>
<comment type="cofactor">
    <cofactor evidence="1">
        <name>FAD</name>
        <dbReference type="ChEBI" id="CHEBI:57692"/>
    </cofactor>
</comment>
<dbReference type="InterPro" id="IPR001199">
    <property type="entry name" value="Cyt_B5-like_heme/steroid-bd"/>
</dbReference>
<dbReference type="PROSITE" id="PS50255">
    <property type="entry name" value="CYTOCHROME_B5_2"/>
    <property type="match status" value="1"/>
</dbReference>
<keyword evidence="5" id="KW-0274">FAD</keyword>
<evidence type="ECO:0000256" key="8">
    <source>
        <dbReference type="SAM" id="MobiDB-lite"/>
    </source>
</evidence>
<dbReference type="GO" id="GO:0020037">
    <property type="term" value="F:heme binding"/>
    <property type="evidence" value="ECO:0007669"/>
    <property type="project" value="InterPro"/>
</dbReference>
<dbReference type="GO" id="GO:0046872">
    <property type="term" value="F:metal ion binding"/>
    <property type="evidence" value="ECO:0007669"/>
    <property type="project" value="UniProtKB-KW"/>
</dbReference>
<dbReference type="Pfam" id="PF00890">
    <property type="entry name" value="FAD_binding_2"/>
    <property type="match status" value="1"/>
</dbReference>
<dbReference type="PANTHER" id="PTHR43400:SF1">
    <property type="entry name" value="FUMARATE REDUCTASE"/>
    <property type="match status" value="1"/>
</dbReference>
<dbReference type="InterPro" id="IPR036188">
    <property type="entry name" value="FAD/NAD-bd_sf"/>
</dbReference>
<dbReference type="GO" id="GO:0016491">
    <property type="term" value="F:oxidoreductase activity"/>
    <property type="evidence" value="ECO:0007669"/>
    <property type="project" value="UniProtKB-KW"/>
</dbReference>
<evidence type="ECO:0000313" key="10">
    <source>
        <dbReference type="EMBL" id="KRX01897.1"/>
    </source>
</evidence>
<dbReference type="InterPro" id="IPR018506">
    <property type="entry name" value="Cyt_B5_heme-BS"/>
</dbReference>
<keyword evidence="3" id="KW-0285">Flavoprotein</keyword>
<dbReference type="Proteomes" id="UP000054937">
    <property type="component" value="Unassembled WGS sequence"/>
</dbReference>
<feature type="domain" description="Cytochrome b5 heme-binding" evidence="9">
    <location>
        <begin position="512"/>
        <end position="588"/>
    </location>
</feature>
<dbReference type="NCBIfam" id="TIGR01813">
    <property type="entry name" value="flavo_cyto_c"/>
    <property type="match status" value="1"/>
</dbReference>
<feature type="region of interest" description="Disordered" evidence="8">
    <location>
        <begin position="487"/>
        <end position="514"/>
    </location>
</feature>
<dbReference type="InterPro" id="IPR050315">
    <property type="entry name" value="FAD-oxidoreductase_2"/>
</dbReference>
<dbReference type="SUPFAM" id="SSF56425">
    <property type="entry name" value="Succinate dehydrogenase/fumarate reductase flavoprotein, catalytic domain"/>
    <property type="match status" value="1"/>
</dbReference>
<evidence type="ECO:0000259" key="9">
    <source>
        <dbReference type="PROSITE" id="PS50255"/>
    </source>
</evidence>
<evidence type="ECO:0000313" key="11">
    <source>
        <dbReference type="Proteomes" id="UP000054937"/>
    </source>
</evidence>
<organism evidence="10 11">
    <name type="scientific">Pseudocohnilembus persalinus</name>
    <name type="common">Ciliate</name>
    <dbReference type="NCBI Taxonomy" id="266149"/>
    <lineage>
        <taxon>Eukaryota</taxon>
        <taxon>Sar</taxon>
        <taxon>Alveolata</taxon>
        <taxon>Ciliophora</taxon>
        <taxon>Intramacronucleata</taxon>
        <taxon>Oligohymenophorea</taxon>
        <taxon>Scuticociliatia</taxon>
        <taxon>Philasterida</taxon>
        <taxon>Pseudocohnilembidae</taxon>
        <taxon>Pseudocohnilembus</taxon>
    </lineage>
</organism>
<dbReference type="Gene3D" id="3.90.700.10">
    <property type="entry name" value="Succinate dehydrogenase/fumarate reductase flavoprotein, catalytic domain"/>
    <property type="match status" value="1"/>
</dbReference>
<dbReference type="PRINTS" id="PR00363">
    <property type="entry name" value="CYTOCHROMEB5"/>
</dbReference>
<evidence type="ECO:0000256" key="7">
    <source>
        <dbReference type="ARBA" id="ARBA00023004"/>
    </source>
</evidence>
<dbReference type="PROSITE" id="PS00191">
    <property type="entry name" value="CYTOCHROME_B5_1"/>
    <property type="match status" value="1"/>
</dbReference>
<dbReference type="FunFam" id="3.10.120.10:FF:000007">
    <property type="entry name" value="Sulfite oxidase, mitochondrial"/>
    <property type="match status" value="1"/>
</dbReference>
<feature type="compositionally biased region" description="Low complexity" evidence="8">
    <location>
        <begin position="487"/>
        <end position="511"/>
    </location>
</feature>
<dbReference type="PANTHER" id="PTHR43400">
    <property type="entry name" value="FUMARATE REDUCTASE"/>
    <property type="match status" value="1"/>
</dbReference>
<dbReference type="Pfam" id="PF00173">
    <property type="entry name" value="Cyt-b5"/>
    <property type="match status" value="1"/>
</dbReference>
<gene>
    <name evidence="10" type="ORF">PPERSA_05736</name>
</gene>
<evidence type="ECO:0000256" key="1">
    <source>
        <dbReference type="ARBA" id="ARBA00001974"/>
    </source>
</evidence>
<dbReference type="OrthoDB" id="10252157at2759"/>
<protein>
    <submittedName>
        <fullName evidence="10">Succinate dehydrogenase/fumarate reductase flavoprotein, catalytic domain</fullName>
    </submittedName>
</protein>
<evidence type="ECO:0000256" key="3">
    <source>
        <dbReference type="ARBA" id="ARBA00022630"/>
    </source>
</evidence>
<dbReference type="SUPFAM" id="SSF51905">
    <property type="entry name" value="FAD/NAD(P)-binding domain"/>
    <property type="match status" value="1"/>
</dbReference>
<proteinExistence type="predicted"/>
<evidence type="ECO:0000256" key="4">
    <source>
        <dbReference type="ARBA" id="ARBA00022723"/>
    </source>
</evidence>
<dbReference type="AlphaFoldDB" id="A0A0V0QI14"/>
<keyword evidence="4" id="KW-0479">Metal-binding</keyword>
<dbReference type="InterPro" id="IPR010960">
    <property type="entry name" value="Flavocytochrome_c"/>
</dbReference>
<dbReference type="GO" id="GO:0010181">
    <property type="term" value="F:FMN binding"/>
    <property type="evidence" value="ECO:0007669"/>
    <property type="project" value="InterPro"/>
</dbReference>
<accession>A0A0V0QI14</accession>
<evidence type="ECO:0000256" key="6">
    <source>
        <dbReference type="ARBA" id="ARBA00023002"/>
    </source>
</evidence>
<dbReference type="EMBL" id="LDAU01000161">
    <property type="protein sequence ID" value="KRX01897.1"/>
    <property type="molecule type" value="Genomic_DNA"/>
</dbReference>